<name>A0A2A9NFD7_9AGAR</name>
<dbReference type="Proteomes" id="UP000242287">
    <property type="component" value="Unassembled WGS sequence"/>
</dbReference>
<gene>
    <name evidence="2" type="ORF">AMATHDRAFT_50643</name>
</gene>
<evidence type="ECO:0000256" key="1">
    <source>
        <dbReference type="SAM" id="Coils"/>
    </source>
</evidence>
<feature type="coiled-coil region" evidence="1">
    <location>
        <begin position="374"/>
        <end position="401"/>
    </location>
</feature>
<keyword evidence="1" id="KW-0175">Coiled coil</keyword>
<evidence type="ECO:0000313" key="3">
    <source>
        <dbReference type="Proteomes" id="UP000242287"/>
    </source>
</evidence>
<dbReference type="OrthoDB" id="2890956at2759"/>
<proteinExistence type="predicted"/>
<sequence length="402" mass="46218">MAPELSPALTAPATSPSRFSNWSLLEGLSRFGSPDSTLSIRSFFQGGDVHRRMDRIRDAIVWIRENWETDYLLFMTELQQSFLGSAPNFSKDSSITSLRKQWADRRERDPVRQADGSEEDYTFLKLYTSEEGYKQIFSVLNNAFRADDLSDEETRLRAAVFLVELLTIELFNYTFARPNCTSGFTGIIYRGMCLSSEHLENFLDMMGKPIKERYWSIPLAFMSCTMSRGLALSFAEKTASEDPTCHQVLFRIHVANLEQNLLNEYKKRFPSGVVTTVCAVNISALSEYPEEQEVILRGPFFQLINARMEKTAQGRELHILDVLVFNTNRDHPSTMEMEEEERDQARVLFACLIEIARSKECMRLANECGIPDDVAAYQALHDEAQKRLIRLRLEHQRALENK</sequence>
<organism evidence="2 3">
    <name type="scientific">Amanita thiersii Skay4041</name>
    <dbReference type="NCBI Taxonomy" id="703135"/>
    <lineage>
        <taxon>Eukaryota</taxon>
        <taxon>Fungi</taxon>
        <taxon>Dikarya</taxon>
        <taxon>Basidiomycota</taxon>
        <taxon>Agaricomycotina</taxon>
        <taxon>Agaricomycetes</taxon>
        <taxon>Agaricomycetidae</taxon>
        <taxon>Agaricales</taxon>
        <taxon>Pluteineae</taxon>
        <taxon>Amanitaceae</taxon>
        <taxon>Amanita</taxon>
    </lineage>
</organism>
<keyword evidence="3" id="KW-1185">Reference proteome</keyword>
<evidence type="ECO:0000313" key="2">
    <source>
        <dbReference type="EMBL" id="PFH46971.1"/>
    </source>
</evidence>
<accession>A0A2A9NFD7</accession>
<dbReference type="SUPFAM" id="SSF56399">
    <property type="entry name" value="ADP-ribosylation"/>
    <property type="match status" value="1"/>
</dbReference>
<dbReference type="AlphaFoldDB" id="A0A2A9NFD7"/>
<dbReference type="EMBL" id="KZ302144">
    <property type="protein sequence ID" value="PFH46971.1"/>
    <property type="molecule type" value="Genomic_DNA"/>
</dbReference>
<dbReference type="Gene3D" id="3.90.176.10">
    <property type="entry name" value="Toxin ADP-ribosyltransferase, Chain A, domain 1"/>
    <property type="match status" value="1"/>
</dbReference>
<reference evidence="2 3" key="1">
    <citation type="submission" date="2014-02" db="EMBL/GenBank/DDBJ databases">
        <title>Transposable element dynamics among asymbiotic and ectomycorrhizal Amanita fungi.</title>
        <authorList>
            <consortium name="DOE Joint Genome Institute"/>
            <person name="Hess J."/>
            <person name="Skrede I."/>
            <person name="Wolfe B."/>
            <person name="LaButti K."/>
            <person name="Ohm R.A."/>
            <person name="Grigoriev I.V."/>
            <person name="Pringle A."/>
        </authorList>
    </citation>
    <scope>NUCLEOTIDE SEQUENCE [LARGE SCALE GENOMIC DNA]</scope>
    <source>
        <strain evidence="2 3">SKay4041</strain>
    </source>
</reference>
<protein>
    <submittedName>
        <fullName evidence="2">Uncharacterized protein</fullName>
    </submittedName>
</protein>